<proteinExistence type="inferred from homology"/>
<dbReference type="InterPro" id="IPR000515">
    <property type="entry name" value="MetI-like"/>
</dbReference>
<dbReference type="SUPFAM" id="SSF161098">
    <property type="entry name" value="MetI-like"/>
    <property type="match status" value="1"/>
</dbReference>
<evidence type="ECO:0000256" key="1">
    <source>
        <dbReference type="ARBA" id="ARBA00004651"/>
    </source>
</evidence>
<dbReference type="CDD" id="cd06261">
    <property type="entry name" value="TM_PBP2"/>
    <property type="match status" value="1"/>
</dbReference>
<dbReference type="EMBL" id="BSYI01000021">
    <property type="protein sequence ID" value="GMG83617.1"/>
    <property type="molecule type" value="Genomic_DNA"/>
</dbReference>
<comment type="subcellular location">
    <subcellularLocation>
        <location evidence="1 8">Cell membrane</location>
        <topology evidence="1 8">Multi-pass membrane protein</topology>
    </subcellularLocation>
</comment>
<keyword evidence="11" id="KW-1185">Reference proteome</keyword>
<dbReference type="PANTHER" id="PTHR42929">
    <property type="entry name" value="INNER MEMBRANE ABC TRANSPORTER PERMEASE PROTEIN YDCU-RELATED-RELATED"/>
    <property type="match status" value="1"/>
</dbReference>
<feature type="transmembrane region" description="Helical" evidence="8">
    <location>
        <begin position="448"/>
        <end position="468"/>
    </location>
</feature>
<feature type="transmembrane region" description="Helical" evidence="8">
    <location>
        <begin position="12"/>
        <end position="30"/>
    </location>
</feature>
<dbReference type="PANTHER" id="PTHR42929:SF1">
    <property type="entry name" value="INNER MEMBRANE ABC TRANSPORTER PERMEASE PROTEIN YDCU-RELATED"/>
    <property type="match status" value="1"/>
</dbReference>
<dbReference type="Gene3D" id="1.10.3720.10">
    <property type="entry name" value="MetI-like"/>
    <property type="match status" value="1"/>
</dbReference>
<keyword evidence="5 8" id="KW-0812">Transmembrane</keyword>
<reference evidence="10 11" key="1">
    <citation type="submission" date="2023-04" db="EMBL/GenBank/DDBJ databases">
        <title>Marinoamorphus aggregata gen. nov., sp. Nov., isolate from tissue of brittle star Ophioplocus japonicus.</title>
        <authorList>
            <person name="Kawano K."/>
            <person name="Sawayama S."/>
            <person name="Nakagawa S."/>
        </authorList>
    </citation>
    <scope>NUCLEOTIDE SEQUENCE [LARGE SCALE GENOMIC DNA]</scope>
    <source>
        <strain evidence="10 11">NKW23</strain>
    </source>
</reference>
<keyword evidence="6 8" id="KW-1133">Transmembrane helix</keyword>
<feature type="transmembrane region" description="Helical" evidence="8">
    <location>
        <begin position="344"/>
        <end position="363"/>
    </location>
</feature>
<evidence type="ECO:0000256" key="8">
    <source>
        <dbReference type="RuleBase" id="RU363032"/>
    </source>
</evidence>
<evidence type="ECO:0000256" key="5">
    <source>
        <dbReference type="ARBA" id="ARBA00022692"/>
    </source>
</evidence>
<evidence type="ECO:0000256" key="6">
    <source>
        <dbReference type="ARBA" id="ARBA00022989"/>
    </source>
</evidence>
<evidence type="ECO:0000256" key="3">
    <source>
        <dbReference type="ARBA" id="ARBA00022448"/>
    </source>
</evidence>
<dbReference type="PROSITE" id="PS50928">
    <property type="entry name" value="ABC_TM1"/>
    <property type="match status" value="1"/>
</dbReference>
<organism evidence="10 11">
    <name type="scientific">Paralimibaculum aggregatum</name>
    <dbReference type="NCBI Taxonomy" id="3036245"/>
    <lineage>
        <taxon>Bacteria</taxon>
        <taxon>Pseudomonadati</taxon>
        <taxon>Pseudomonadota</taxon>
        <taxon>Alphaproteobacteria</taxon>
        <taxon>Rhodobacterales</taxon>
        <taxon>Paracoccaceae</taxon>
        <taxon>Paralimibaculum</taxon>
    </lineage>
</organism>
<evidence type="ECO:0000256" key="4">
    <source>
        <dbReference type="ARBA" id="ARBA00022475"/>
    </source>
</evidence>
<comment type="similarity">
    <text evidence="2">Belongs to the binding-protein-dependent transport system permease family. CysTW subfamily.</text>
</comment>
<feature type="transmembrane region" description="Helical" evidence="8">
    <location>
        <begin position="257"/>
        <end position="280"/>
    </location>
</feature>
<keyword evidence="4" id="KW-1003">Cell membrane</keyword>
<evidence type="ECO:0000313" key="10">
    <source>
        <dbReference type="EMBL" id="GMG83617.1"/>
    </source>
</evidence>
<comment type="caution">
    <text evidence="10">The sequence shown here is derived from an EMBL/GenBank/DDBJ whole genome shotgun (WGS) entry which is preliminary data.</text>
</comment>
<feature type="transmembrane region" description="Helical" evidence="8">
    <location>
        <begin position="287"/>
        <end position="310"/>
    </location>
</feature>
<dbReference type="InterPro" id="IPR035906">
    <property type="entry name" value="MetI-like_sf"/>
</dbReference>
<dbReference type="RefSeq" id="WP_285672408.1">
    <property type="nucleotide sequence ID" value="NZ_BSYI01000021.1"/>
</dbReference>
<evidence type="ECO:0000259" key="9">
    <source>
        <dbReference type="PROSITE" id="PS50928"/>
    </source>
</evidence>
<evidence type="ECO:0000256" key="2">
    <source>
        <dbReference type="ARBA" id="ARBA00007069"/>
    </source>
</evidence>
<dbReference type="Proteomes" id="UP001239909">
    <property type="component" value="Unassembled WGS sequence"/>
</dbReference>
<dbReference type="Pfam" id="PF00528">
    <property type="entry name" value="BPD_transp_1"/>
    <property type="match status" value="1"/>
</dbReference>
<gene>
    <name evidence="10" type="ORF">LNKW23_28300</name>
</gene>
<sequence length="479" mass="52240">MRALVQTYGRGLVAAFVLAVAAWALVLIAFPQLTMLDKSLRAPGRALDSSVAATVIRDARTCQAVLKNYLPSDEAPAAPATEDGGLAIPSAGGMAVPSAGGMAVPSAGGMAVPSLGGTPKRATRPYILQCDRTTTETTFVRDLDAARETLVSAYGLPVLDVDDSLPVAEQIEAAQAVIDAVTPLHARLLEDEAGAFPWTTTNFEVLIAARPIPMSETTKAIEDARLSNQFFDLIGLRFEKDGVTHVRLTLVTLFRTLFFAVLATALSLVVCYPIAFNLALNSGPRKAVWLFLALVIPYAIVELMRVYAWVSLIETRGLINHMLDWIGLIDLEADEAIPFKRSPITVFVVIVYTYILFMVFPMVNVMSTLDRNQLEAGRDLGASTWRLHRRIIIPHAKPGIAVGCITTFMLAAGAFSVPRIISRGLQSEWFSQTIYNKFFESENSNVGAAYSFAFTILCFGIVALFMWLMRARLKDFVRA</sequence>
<evidence type="ECO:0000313" key="11">
    <source>
        <dbReference type="Proteomes" id="UP001239909"/>
    </source>
</evidence>
<keyword evidence="3 8" id="KW-0813">Transport</keyword>
<accession>A0ABQ6LPE4</accession>
<protein>
    <recommendedName>
        <fullName evidence="9">ABC transmembrane type-1 domain-containing protein</fullName>
    </recommendedName>
</protein>
<keyword evidence="7 8" id="KW-0472">Membrane</keyword>
<evidence type="ECO:0000256" key="7">
    <source>
        <dbReference type="ARBA" id="ARBA00023136"/>
    </source>
</evidence>
<feature type="domain" description="ABC transmembrane type-1" evidence="9">
    <location>
        <begin position="253"/>
        <end position="467"/>
    </location>
</feature>
<feature type="transmembrane region" description="Helical" evidence="8">
    <location>
        <begin position="399"/>
        <end position="421"/>
    </location>
</feature>
<name>A0ABQ6LPE4_9RHOB</name>